<dbReference type="PANTHER" id="PTHR46268:SF6">
    <property type="entry name" value="UNIVERSAL STRESS PROTEIN UP12"/>
    <property type="match status" value="1"/>
</dbReference>
<dbReference type="Pfam" id="PF00582">
    <property type="entry name" value="Usp"/>
    <property type="match status" value="2"/>
</dbReference>
<gene>
    <name evidence="3" type="ORF">C472_03149</name>
</gene>
<dbReference type="PATRIC" id="fig|1227485.3.peg.604"/>
<dbReference type="InterPro" id="IPR014729">
    <property type="entry name" value="Rossmann-like_a/b/a_fold"/>
</dbReference>
<accession>M0DYJ3</accession>
<dbReference type="EMBL" id="AOJD01000024">
    <property type="protein sequence ID" value="ELZ39787.1"/>
    <property type="molecule type" value="Genomic_DNA"/>
</dbReference>
<organism evidence="3 4">
    <name type="scientific">Halorubrum tebenquichense DSM 14210</name>
    <dbReference type="NCBI Taxonomy" id="1227485"/>
    <lineage>
        <taxon>Archaea</taxon>
        <taxon>Methanobacteriati</taxon>
        <taxon>Methanobacteriota</taxon>
        <taxon>Stenosarchaea group</taxon>
        <taxon>Halobacteria</taxon>
        <taxon>Halobacteriales</taxon>
        <taxon>Haloferacaceae</taxon>
        <taxon>Halorubrum</taxon>
    </lineage>
</organism>
<sequence>MRALCATDLSAASEAAIGNETCLRCLGRVGVDTIHLVTVVPANVHSGMPGVNFEERRRRGLDRYRAVIENAGFDVEAHVVRGTPYRRINGIAETVHADLSVVSSRGQSPLENRIVGSTARNLARTTVVPLLVNRVERATADPEVLRERLFRRVLFATDFSENADRAFDAFSYLRHATEEATLVHVRSPKDDDVDAGVSPRERLAEHASTLENWGIETQLEVRHGDPADEVLAVEAEVTPSTVLVGSKGRSRVRRLLSGSVSEEIVARATGNVLLVPPPRAV</sequence>
<dbReference type="Proteomes" id="UP000011523">
    <property type="component" value="Unassembled WGS sequence"/>
</dbReference>
<comment type="caution">
    <text evidence="3">The sequence shown here is derived from an EMBL/GenBank/DDBJ whole genome shotgun (WGS) entry which is preliminary data.</text>
</comment>
<evidence type="ECO:0000256" key="1">
    <source>
        <dbReference type="ARBA" id="ARBA00008791"/>
    </source>
</evidence>
<dbReference type="PRINTS" id="PR01438">
    <property type="entry name" value="UNVRSLSTRESS"/>
</dbReference>
<dbReference type="InterPro" id="IPR006015">
    <property type="entry name" value="Universal_stress_UspA"/>
</dbReference>
<dbReference type="OrthoDB" id="107030at2157"/>
<dbReference type="InterPro" id="IPR006016">
    <property type="entry name" value="UspA"/>
</dbReference>
<keyword evidence="4" id="KW-1185">Reference proteome</keyword>
<reference evidence="3 4" key="1">
    <citation type="journal article" date="2014" name="PLoS Genet.">
        <title>Phylogenetically driven sequencing of extremely halophilic archaea reveals strategies for static and dynamic osmo-response.</title>
        <authorList>
            <person name="Becker E.A."/>
            <person name="Seitzer P.M."/>
            <person name="Tritt A."/>
            <person name="Larsen D."/>
            <person name="Krusor M."/>
            <person name="Yao A.I."/>
            <person name="Wu D."/>
            <person name="Madern D."/>
            <person name="Eisen J.A."/>
            <person name="Darling A.E."/>
            <person name="Facciotti M.T."/>
        </authorList>
    </citation>
    <scope>NUCLEOTIDE SEQUENCE [LARGE SCALE GENOMIC DNA]</scope>
    <source>
        <strain evidence="3 4">DSM 14210</strain>
    </source>
</reference>
<dbReference type="AlphaFoldDB" id="M0DYJ3"/>
<comment type="similarity">
    <text evidence="1">Belongs to the universal stress protein A family.</text>
</comment>
<feature type="domain" description="UspA" evidence="2">
    <location>
        <begin position="2"/>
        <end position="132"/>
    </location>
</feature>
<proteinExistence type="inferred from homology"/>
<dbReference type="SUPFAM" id="SSF52402">
    <property type="entry name" value="Adenine nucleotide alpha hydrolases-like"/>
    <property type="match status" value="2"/>
</dbReference>
<evidence type="ECO:0000313" key="3">
    <source>
        <dbReference type="EMBL" id="ELZ39787.1"/>
    </source>
</evidence>
<name>M0DYJ3_9EURY</name>
<feature type="domain" description="UspA" evidence="2">
    <location>
        <begin position="150"/>
        <end position="276"/>
    </location>
</feature>
<dbReference type="PANTHER" id="PTHR46268">
    <property type="entry name" value="STRESS RESPONSE PROTEIN NHAX"/>
    <property type="match status" value="1"/>
</dbReference>
<dbReference type="RefSeq" id="WP_006628330.1">
    <property type="nucleotide sequence ID" value="NZ_AOJD01000024.1"/>
</dbReference>
<evidence type="ECO:0000259" key="2">
    <source>
        <dbReference type="Pfam" id="PF00582"/>
    </source>
</evidence>
<evidence type="ECO:0000313" key="4">
    <source>
        <dbReference type="Proteomes" id="UP000011523"/>
    </source>
</evidence>
<dbReference type="Gene3D" id="3.40.50.620">
    <property type="entry name" value="HUPs"/>
    <property type="match status" value="2"/>
</dbReference>
<dbReference type="CDD" id="cd00293">
    <property type="entry name" value="USP-like"/>
    <property type="match status" value="2"/>
</dbReference>
<protein>
    <submittedName>
        <fullName evidence="3">Universal stress protein</fullName>
    </submittedName>
</protein>